<gene>
    <name evidence="2" type="ORF">LKD31_03185</name>
</gene>
<protein>
    <submittedName>
        <fullName evidence="2">ABC transporter permease</fullName>
    </submittedName>
</protein>
<reference evidence="2" key="1">
    <citation type="submission" date="2021-10" db="EMBL/GenBank/DDBJ databases">
        <title>Anaerobic single-cell dispensing facilitates the cultivation of human gut bacteria.</title>
        <authorList>
            <person name="Afrizal A."/>
        </authorList>
    </citation>
    <scope>NUCLEOTIDE SEQUENCE</scope>
    <source>
        <strain evidence="2">CLA-AA-H250</strain>
    </source>
</reference>
<keyword evidence="1" id="KW-1133">Transmembrane helix</keyword>
<feature type="transmembrane region" description="Helical" evidence="1">
    <location>
        <begin position="444"/>
        <end position="466"/>
    </location>
</feature>
<comment type="caution">
    <text evidence="2">The sequence shown here is derived from an EMBL/GenBank/DDBJ whole genome shotgun (WGS) entry which is preliminary data.</text>
</comment>
<dbReference type="EMBL" id="JAJEQC010000002">
    <property type="protein sequence ID" value="MCC2136018.1"/>
    <property type="molecule type" value="Genomic_DNA"/>
</dbReference>
<feature type="transmembrane region" description="Helical" evidence="1">
    <location>
        <begin position="147"/>
        <end position="169"/>
    </location>
</feature>
<sequence length="521" mass="59640">MAYKIWLFLWYFVLASFCGWVAEVGYIGMVYRKFKNPGMLNGPYCPQYGLMIALPWAALTALHWQTSFVATLFFCLISSFLVEFTFAWLLRKTTHIRLRDYSKFKWNIKGYVSVPVATVRGVCFSFIVVFIVPVLTSLLHYVNRTVGWVILYAVLGIMLLDIIITSITVQRLNHQFKRLSELGDRVREARNALGNAVTGGAIGAAEAIDDLDLQKKLQEAQKTADENYTALLNKSNFLKRRFMSASPDMTNEQYEKELKAYRITTEDRKKRSAERWKRNRYEYEATFENPEDRPFAFGMNFTKLFWIFFIGCLAGFVLEECWAFFIAHQIELRVGLVYGPFQPIYGGGAAIITLCLYKLYKQDDIIIFVASGIIGAAFEYLCSWGQEMLFGTVSWDYSGTPFNIDGRTNLMFALIWGTLGLIWIKEIYPAMSRMIEKIPKRPGAILTILLVAFMLFDGFISCAALTRANERAEGIPATSSFQMFLDKHLDDNYLALVYPNMQKVNEDGTKSEPLKDTVKNT</sequence>
<feature type="transmembrane region" description="Helical" evidence="1">
    <location>
        <begin position="365"/>
        <end position="386"/>
    </location>
</feature>
<dbReference type="InterPro" id="IPR010540">
    <property type="entry name" value="CmpB_TMEM229"/>
</dbReference>
<feature type="transmembrane region" description="Helical" evidence="1">
    <location>
        <begin position="70"/>
        <end position="90"/>
    </location>
</feature>
<evidence type="ECO:0000313" key="3">
    <source>
        <dbReference type="Proteomes" id="UP001199424"/>
    </source>
</evidence>
<keyword evidence="1" id="KW-0812">Transmembrane</keyword>
<accession>A0AAE3AL41</accession>
<dbReference type="AlphaFoldDB" id="A0AAE3AL41"/>
<feature type="transmembrane region" description="Helical" evidence="1">
    <location>
        <begin position="111"/>
        <end position="135"/>
    </location>
</feature>
<dbReference type="Pfam" id="PF06541">
    <property type="entry name" value="ABC_trans_CmpB"/>
    <property type="match status" value="2"/>
</dbReference>
<evidence type="ECO:0000313" key="2">
    <source>
        <dbReference type="EMBL" id="MCC2136018.1"/>
    </source>
</evidence>
<keyword evidence="1" id="KW-0472">Membrane</keyword>
<keyword evidence="3" id="KW-1185">Reference proteome</keyword>
<organism evidence="2 3">
    <name type="scientific">Hominenteromicrobium mulieris</name>
    <dbReference type="NCBI Taxonomy" id="2885357"/>
    <lineage>
        <taxon>Bacteria</taxon>
        <taxon>Bacillati</taxon>
        <taxon>Bacillota</taxon>
        <taxon>Clostridia</taxon>
        <taxon>Eubacteriales</taxon>
        <taxon>Oscillospiraceae</taxon>
        <taxon>Hominenteromicrobium</taxon>
    </lineage>
</organism>
<feature type="transmembrane region" description="Helical" evidence="1">
    <location>
        <begin position="6"/>
        <end position="27"/>
    </location>
</feature>
<feature type="transmembrane region" description="Helical" evidence="1">
    <location>
        <begin position="342"/>
        <end position="360"/>
    </location>
</feature>
<name>A0AAE3AL41_9FIRM</name>
<proteinExistence type="predicted"/>
<evidence type="ECO:0000256" key="1">
    <source>
        <dbReference type="SAM" id="Phobius"/>
    </source>
</evidence>
<feature type="transmembrane region" description="Helical" evidence="1">
    <location>
        <begin position="406"/>
        <end position="424"/>
    </location>
</feature>
<feature type="transmembrane region" description="Helical" evidence="1">
    <location>
        <begin position="304"/>
        <end position="330"/>
    </location>
</feature>
<dbReference type="RefSeq" id="WP_308448599.1">
    <property type="nucleotide sequence ID" value="NZ_JAJEQC010000002.1"/>
</dbReference>
<dbReference type="Proteomes" id="UP001199424">
    <property type="component" value="Unassembled WGS sequence"/>
</dbReference>